<dbReference type="EMBL" id="KZ772739">
    <property type="protein sequence ID" value="PTQ35912.1"/>
    <property type="molecule type" value="Genomic_DNA"/>
</dbReference>
<evidence type="ECO:0000313" key="1">
    <source>
        <dbReference type="EMBL" id="PTQ35912.1"/>
    </source>
</evidence>
<keyword evidence="2" id="KW-1185">Reference proteome</keyword>
<proteinExistence type="predicted"/>
<dbReference type="OrthoDB" id="1905151at2759"/>
<reference evidence="2" key="1">
    <citation type="journal article" date="2017" name="Cell">
        <title>Insights into land plant evolution garnered from the Marchantia polymorpha genome.</title>
        <authorList>
            <person name="Bowman J.L."/>
            <person name="Kohchi T."/>
            <person name="Yamato K.T."/>
            <person name="Jenkins J."/>
            <person name="Shu S."/>
            <person name="Ishizaki K."/>
            <person name="Yamaoka S."/>
            <person name="Nishihama R."/>
            <person name="Nakamura Y."/>
            <person name="Berger F."/>
            <person name="Adam C."/>
            <person name="Aki S.S."/>
            <person name="Althoff F."/>
            <person name="Araki T."/>
            <person name="Arteaga-Vazquez M.A."/>
            <person name="Balasubrmanian S."/>
            <person name="Barry K."/>
            <person name="Bauer D."/>
            <person name="Boehm C.R."/>
            <person name="Briginshaw L."/>
            <person name="Caballero-Perez J."/>
            <person name="Catarino B."/>
            <person name="Chen F."/>
            <person name="Chiyoda S."/>
            <person name="Chovatia M."/>
            <person name="Davies K.M."/>
            <person name="Delmans M."/>
            <person name="Demura T."/>
            <person name="Dierschke T."/>
            <person name="Dolan L."/>
            <person name="Dorantes-Acosta A.E."/>
            <person name="Eklund D.M."/>
            <person name="Florent S.N."/>
            <person name="Flores-Sandoval E."/>
            <person name="Fujiyama A."/>
            <person name="Fukuzawa H."/>
            <person name="Galik B."/>
            <person name="Grimanelli D."/>
            <person name="Grimwood J."/>
            <person name="Grossniklaus U."/>
            <person name="Hamada T."/>
            <person name="Haseloff J."/>
            <person name="Hetherington A.J."/>
            <person name="Higo A."/>
            <person name="Hirakawa Y."/>
            <person name="Hundley H.N."/>
            <person name="Ikeda Y."/>
            <person name="Inoue K."/>
            <person name="Inoue S.I."/>
            <person name="Ishida S."/>
            <person name="Jia Q."/>
            <person name="Kakita M."/>
            <person name="Kanazawa T."/>
            <person name="Kawai Y."/>
            <person name="Kawashima T."/>
            <person name="Kennedy M."/>
            <person name="Kinose K."/>
            <person name="Kinoshita T."/>
            <person name="Kohara Y."/>
            <person name="Koide E."/>
            <person name="Komatsu K."/>
            <person name="Kopischke S."/>
            <person name="Kubo M."/>
            <person name="Kyozuka J."/>
            <person name="Lagercrantz U."/>
            <person name="Lin S.S."/>
            <person name="Lindquist E."/>
            <person name="Lipzen A.M."/>
            <person name="Lu C.W."/>
            <person name="De Luna E."/>
            <person name="Martienssen R.A."/>
            <person name="Minamino N."/>
            <person name="Mizutani M."/>
            <person name="Mizutani M."/>
            <person name="Mochizuki N."/>
            <person name="Monte I."/>
            <person name="Mosher R."/>
            <person name="Nagasaki H."/>
            <person name="Nakagami H."/>
            <person name="Naramoto S."/>
            <person name="Nishitani K."/>
            <person name="Ohtani M."/>
            <person name="Okamoto T."/>
            <person name="Okumura M."/>
            <person name="Phillips J."/>
            <person name="Pollak B."/>
            <person name="Reinders A."/>
            <person name="Rovekamp M."/>
            <person name="Sano R."/>
            <person name="Sawa S."/>
            <person name="Schmid M.W."/>
            <person name="Shirakawa M."/>
            <person name="Solano R."/>
            <person name="Spunde A."/>
            <person name="Suetsugu N."/>
            <person name="Sugano S."/>
            <person name="Sugiyama A."/>
            <person name="Sun R."/>
            <person name="Suzuki Y."/>
            <person name="Takenaka M."/>
            <person name="Takezawa D."/>
            <person name="Tomogane H."/>
            <person name="Tsuzuki M."/>
            <person name="Ueda T."/>
            <person name="Umeda M."/>
            <person name="Ward J.M."/>
            <person name="Watanabe Y."/>
            <person name="Yazaki K."/>
            <person name="Yokoyama R."/>
            <person name="Yoshitake Y."/>
            <person name="Yotsui I."/>
            <person name="Zachgo S."/>
            <person name="Schmutz J."/>
        </authorList>
    </citation>
    <scope>NUCLEOTIDE SEQUENCE [LARGE SCALE GENOMIC DNA]</scope>
    <source>
        <strain evidence="2">Tak-1</strain>
    </source>
</reference>
<gene>
    <name evidence="1" type="ORF">MARPO_0067s0007</name>
</gene>
<dbReference type="AlphaFoldDB" id="A0A2R6WPX3"/>
<sequence length="107" mass="11652">MAERLVADYRRIAVKGITALEQAGRHTIRVFAQIEGLCKQSMATQGEAVCCYIFVEDACETGCATACERASRSANFPSAQQDCREACLQACTRPDPSGRFSTIVINN</sequence>
<accession>A0A2R6WPX3</accession>
<evidence type="ECO:0000313" key="2">
    <source>
        <dbReference type="Proteomes" id="UP000244005"/>
    </source>
</evidence>
<name>A0A2R6WPX3_MARPO</name>
<dbReference type="Gramene" id="Mp7g19700.1">
    <property type="protein sequence ID" value="Mp7g19700.1.cds"/>
    <property type="gene ID" value="Mp7g19700"/>
</dbReference>
<dbReference type="OMA" id="VQGLCTQ"/>
<protein>
    <submittedName>
        <fullName evidence="1">Uncharacterized protein</fullName>
    </submittedName>
</protein>
<dbReference type="Proteomes" id="UP000244005">
    <property type="component" value="Unassembled WGS sequence"/>
</dbReference>
<organism evidence="1 2">
    <name type="scientific">Marchantia polymorpha</name>
    <name type="common">Common liverwort</name>
    <name type="synonym">Marchantia aquatica</name>
    <dbReference type="NCBI Taxonomy" id="3197"/>
    <lineage>
        <taxon>Eukaryota</taxon>
        <taxon>Viridiplantae</taxon>
        <taxon>Streptophyta</taxon>
        <taxon>Embryophyta</taxon>
        <taxon>Marchantiophyta</taxon>
        <taxon>Marchantiopsida</taxon>
        <taxon>Marchantiidae</taxon>
        <taxon>Marchantiales</taxon>
        <taxon>Marchantiaceae</taxon>
        <taxon>Marchantia</taxon>
    </lineage>
</organism>